<dbReference type="Gene3D" id="3.30.70.1400">
    <property type="entry name" value="Aminomethyltransferase beta-barrel domains"/>
    <property type="match status" value="1"/>
</dbReference>
<evidence type="ECO:0000259" key="10">
    <source>
        <dbReference type="Pfam" id="PF08669"/>
    </source>
</evidence>
<evidence type="ECO:0000256" key="6">
    <source>
        <dbReference type="ARBA" id="ARBA00047665"/>
    </source>
</evidence>
<proteinExistence type="inferred from homology"/>
<dbReference type="PANTHER" id="PTHR43757">
    <property type="entry name" value="AMINOMETHYLTRANSFERASE"/>
    <property type="match status" value="1"/>
</dbReference>
<comment type="subcellular location">
    <subcellularLocation>
        <location evidence="8">Mitochondrion</location>
    </subcellularLocation>
</comment>
<evidence type="ECO:0000256" key="8">
    <source>
        <dbReference type="RuleBase" id="RU003981"/>
    </source>
</evidence>
<reference evidence="11" key="2">
    <citation type="journal article" date="2016" name="Fungal Biol.">
        <title>Ochratoxin A production by Penicillium thymicola.</title>
        <authorList>
            <person name="Nguyen H.D.T."/>
            <person name="McMullin D.R."/>
            <person name="Ponomareva E."/>
            <person name="Riley R."/>
            <person name="Pomraning K.R."/>
            <person name="Baker S.E."/>
            <person name="Seifert K.A."/>
        </authorList>
    </citation>
    <scope>NUCLEOTIDE SEQUENCE</scope>
    <source>
        <strain evidence="11">DAOM 180753</strain>
    </source>
</reference>
<comment type="catalytic activity">
    <reaction evidence="6 8">
        <text>N(6)-[(R)-S(8)-aminomethyldihydrolipoyl]-L-lysyl-[protein] + (6S)-5,6,7,8-tetrahydrofolate = N(6)-[(R)-dihydrolipoyl]-L-lysyl-[protein] + (6R)-5,10-methylene-5,6,7,8-tetrahydrofolate + NH4(+)</text>
        <dbReference type="Rhea" id="RHEA:16945"/>
        <dbReference type="Rhea" id="RHEA-COMP:10475"/>
        <dbReference type="Rhea" id="RHEA-COMP:10492"/>
        <dbReference type="ChEBI" id="CHEBI:15636"/>
        <dbReference type="ChEBI" id="CHEBI:28938"/>
        <dbReference type="ChEBI" id="CHEBI:57453"/>
        <dbReference type="ChEBI" id="CHEBI:83100"/>
        <dbReference type="ChEBI" id="CHEBI:83143"/>
        <dbReference type="EC" id="2.1.2.10"/>
    </reaction>
</comment>
<dbReference type="AlphaFoldDB" id="A0AAI9XCK5"/>
<evidence type="ECO:0000313" key="11">
    <source>
        <dbReference type="EMBL" id="KAJ9491684.1"/>
    </source>
</evidence>
<keyword evidence="4 8" id="KW-0808">Transferase</keyword>
<dbReference type="FunFam" id="2.40.30.110:FF:000002">
    <property type="entry name" value="Aminomethyltransferase"/>
    <property type="match status" value="1"/>
</dbReference>
<dbReference type="GO" id="GO:0004047">
    <property type="term" value="F:aminomethyltransferase activity"/>
    <property type="evidence" value="ECO:0007669"/>
    <property type="project" value="UniProtKB-EC"/>
</dbReference>
<feature type="domain" description="Aminomethyltransferase C-terminal" evidence="10">
    <location>
        <begin position="402"/>
        <end position="483"/>
    </location>
</feature>
<organism evidence="11 12">
    <name type="scientific">Penicillium thymicola</name>
    <dbReference type="NCBI Taxonomy" id="293382"/>
    <lineage>
        <taxon>Eukaryota</taxon>
        <taxon>Fungi</taxon>
        <taxon>Dikarya</taxon>
        <taxon>Ascomycota</taxon>
        <taxon>Pezizomycotina</taxon>
        <taxon>Eurotiomycetes</taxon>
        <taxon>Eurotiomycetidae</taxon>
        <taxon>Eurotiales</taxon>
        <taxon>Aspergillaceae</taxon>
        <taxon>Penicillium</taxon>
    </lineage>
</organism>
<reference evidence="11" key="1">
    <citation type="submission" date="2015-06" db="EMBL/GenBank/DDBJ databases">
        <authorList>
            <person name="Nguyen H."/>
        </authorList>
    </citation>
    <scope>NUCLEOTIDE SEQUENCE</scope>
    <source>
        <strain evidence="11">DAOM 180753</strain>
    </source>
</reference>
<comment type="similarity">
    <text evidence="1 8">Belongs to the GcvT family.</text>
</comment>
<evidence type="ECO:0000256" key="2">
    <source>
        <dbReference type="ARBA" id="ARBA00012616"/>
    </source>
</evidence>
<dbReference type="InterPro" id="IPR027266">
    <property type="entry name" value="TrmE/GcvT-like"/>
</dbReference>
<dbReference type="NCBIfam" id="TIGR00528">
    <property type="entry name" value="gcvT"/>
    <property type="match status" value="1"/>
</dbReference>
<dbReference type="InterPro" id="IPR006222">
    <property type="entry name" value="GCVT_N"/>
</dbReference>
<evidence type="ECO:0000256" key="1">
    <source>
        <dbReference type="ARBA" id="ARBA00008609"/>
    </source>
</evidence>
<feature type="domain" description="GCVT N-terminal" evidence="9">
    <location>
        <begin position="93"/>
        <end position="374"/>
    </location>
</feature>
<sequence length="492" mass="52808">MLPRRRIGEFSCVRILTRGVDLAAARAATLNLPRVSIGSTVLRRELSSAAIVRPTVRQSLKANAPVAAVASRAVNQAVRYASNSSEPLNKTQLYDLHMEHGAKMVPFAGFDMPLQYADLSHVESHMWTREKASLFDVSHMVQHQLSGPGAIDLLKKVTPSSVDKLAPNTSTLSCLLEEGTGGMVDDCVITRRSEDTFYFVTNAGRRTEDLAFLTAEIEAYRSKHGADSLKWEILGDRALVALQGPLAASVLQPLINTANTPASETDLSTLYFGNCRELYLTLPDGSATAHPLLITRTGYTGEDGFEISIPTSGAESLPRQVTELLLADSSKSRLAGLAARDSLRLEAGMCLYGHDISTSQTPPAAALGWVVARDRRDPATATFNGASVILSQLASPKTMPQRRVGLSVEKGPPAREGALVVDISDPANPVEVGVVTSGLPSPSLGGANIAMGYVKQGLHKKGTELAVKVRNKVRKATVVGMPWIESKFHRPQ</sequence>
<evidence type="ECO:0000256" key="4">
    <source>
        <dbReference type="ARBA" id="ARBA00022679"/>
    </source>
</evidence>
<dbReference type="Gene3D" id="2.40.30.110">
    <property type="entry name" value="Aminomethyltransferase beta-barrel domains"/>
    <property type="match status" value="1"/>
</dbReference>
<dbReference type="SUPFAM" id="SSF103025">
    <property type="entry name" value="Folate-binding domain"/>
    <property type="match status" value="1"/>
</dbReference>
<gene>
    <name evidence="11" type="ORF">VN97_g1534</name>
</gene>
<dbReference type="InterPro" id="IPR006223">
    <property type="entry name" value="GcvT"/>
</dbReference>
<dbReference type="Pfam" id="PF08669">
    <property type="entry name" value="GCV_T_C"/>
    <property type="match status" value="1"/>
</dbReference>
<keyword evidence="3 8" id="KW-0032">Aminotransferase</keyword>
<dbReference type="Proteomes" id="UP001227192">
    <property type="component" value="Unassembled WGS sequence"/>
</dbReference>
<dbReference type="GO" id="GO:0006546">
    <property type="term" value="P:glycine catabolic process"/>
    <property type="evidence" value="ECO:0007669"/>
    <property type="project" value="InterPro"/>
</dbReference>
<comment type="subunit">
    <text evidence="8">The glycine cleavage system is composed of four proteins: P, T, L and H.</text>
</comment>
<dbReference type="Pfam" id="PF01571">
    <property type="entry name" value="GCV_T"/>
    <property type="match status" value="1"/>
</dbReference>
<dbReference type="EMBL" id="LACB01000026">
    <property type="protein sequence ID" value="KAJ9491684.1"/>
    <property type="molecule type" value="Genomic_DNA"/>
</dbReference>
<dbReference type="PANTHER" id="PTHR43757:SF2">
    <property type="entry name" value="AMINOMETHYLTRANSFERASE, MITOCHONDRIAL"/>
    <property type="match status" value="1"/>
</dbReference>
<evidence type="ECO:0000256" key="3">
    <source>
        <dbReference type="ARBA" id="ARBA00022576"/>
    </source>
</evidence>
<keyword evidence="12" id="KW-1185">Reference proteome</keyword>
<dbReference type="GO" id="GO:0005960">
    <property type="term" value="C:glycine cleavage complex"/>
    <property type="evidence" value="ECO:0007669"/>
    <property type="project" value="InterPro"/>
</dbReference>
<protein>
    <recommendedName>
        <fullName evidence="2 8">Aminomethyltransferase</fullName>
        <ecNumber evidence="2 8">2.1.2.10</ecNumber>
    </recommendedName>
    <alternativeName>
        <fullName evidence="5 8">Glycine cleavage system T protein</fullName>
    </alternativeName>
</protein>
<feature type="binding site" evidence="7">
    <location>
        <position position="306"/>
    </location>
    <ligand>
        <name>substrate</name>
    </ligand>
</feature>
<dbReference type="SUPFAM" id="SSF101790">
    <property type="entry name" value="Aminomethyltransferase beta-barrel domain"/>
    <property type="match status" value="1"/>
</dbReference>
<dbReference type="GO" id="GO:0008483">
    <property type="term" value="F:transaminase activity"/>
    <property type="evidence" value="ECO:0007669"/>
    <property type="project" value="UniProtKB-KW"/>
</dbReference>
<dbReference type="FunFam" id="3.30.70.1400:FF:000001">
    <property type="entry name" value="Aminomethyltransferase"/>
    <property type="match status" value="1"/>
</dbReference>
<accession>A0AAI9XCK5</accession>
<keyword evidence="8" id="KW-0809">Transit peptide</keyword>
<comment type="function">
    <text evidence="8">The glycine cleavage system catalyzes the degradation of glycine.</text>
</comment>
<evidence type="ECO:0000259" key="9">
    <source>
        <dbReference type="Pfam" id="PF01571"/>
    </source>
</evidence>
<evidence type="ECO:0000256" key="5">
    <source>
        <dbReference type="ARBA" id="ARBA00031395"/>
    </source>
</evidence>
<dbReference type="PIRSF" id="PIRSF006487">
    <property type="entry name" value="GcvT"/>
    <property type="match status" value="1"/>
</dbReference>
<dbReference type="InterPro" id="IPR013977">
    <property type="entry name" value="GcvT_C"/>
</dbReference>
<dbReference type="GO" id="GO:0005739">
    <property type="term" value="C:mitochondrion"/>
    <property type="evidence" value="ECO:0007669"/>
    <property type="project" value="UniProtKB-SubCell"/>
</dbReference>
<dbReference type="InterPro" id="IPR029043">
    <property type="entry name" value="GcvT/YgfZ_C"/>
</dbReference>
<name>A0AAI9XCK5_PENTH</name>
<dbReference type="Gene3D" id="4.10.1250.10">
    <property type="entry name" value="Aminomethyltransferase fragment"/>
    <property type="match status" value="1"/>
</dbReference>
<dbReference type="EC" id="2.1.2.10" evidence="2 8"/>
<evidence type="ECO:0000256" key="7">
    <source>
        <dbReference type="PIRSR" id="PIRSR006487-1"/>
    </source>
</evidence>
<evidence type="ECO:0000313" key="12">
    <source>
        <dbReference type="Proteomes" id="UP001227192"/>
    </source>
</evidence>
<dbReference type="InterPro" id="IPR028896">
    <property type="entry name" value="GcvT/YgfZ/DmdA"/>
</dbReference>
<comment type="caution">
    <text evidence="11">The sequence shown here is derived from an EMBL/GenBank/DDBJ whole genome shotgun (WGS) entry which is preliminary data.</text>
</comment>
<keyword evidence="8" id="KW-0496">Mitochondrion</keyword>
<dbReference type="Gene3D" id="3.30.1360.120">
    <property type="entry name" value="Probable tRNA modification gtpase trme, domain 1"/>
    <property type="match status" value="1"/>
</dbReference>